<sequence>MISLHTSPLDQPGTGDAGGMNVYVLELSKRMAERGIAVDIFTRATDSSLRPEVEAAPGVLVRHVDAGPYEGLTKSELPAQLCTFAREVLRTEVLHEPGWYDVVHSHYWLSGQVGALARDRWNVPLVHSMHTMAKVKNAALAAGDSPEPLARVIGEEQVVDASDVLVANTDLEADQLVSLYGADPARVAVVHPGVDLSVFRNPDRAAARAEFGIAPDALVVLFAGRIQPLKAPDVLLKAVAVMLDEDPSLRSNLVVPIVGGPSGSGLEHPEALADLSHTLGLDDVVRFVPPVGQSQLAKWFAAATLVAVPSHNESFGLVAAEAQAAGTPVVAAAVGGLTTVVADEVSGLLVGGHDPRDWAHALRRVLVDPALRMRLAAGATERAERFAWERAAEETLAAYTLAERTLASAQAAPIAAGGRR</sequence>
<feature type="binding site" evidence="7">
    <location>
        <begin position="16"/>
        <end position="21"/>
    </location>
    <ligand>
        <name>1D-myo-inositol 3-phosphate</name>
        <dbReference type="ChEBI" id="CHEBI:58401"/>
    </ligand>
</feature>
<dbReference type="EMBL" id="JBHSQI010000002">
    <property type="protein sequence ID" value="MFC6152784.1"/>
    <property type="molecule type" value="Genomic_DNA"/>
</dbReference>
<dbReference type="CDD" id="cd03800">
    <property type="entry name" value="GT4_sucrose_synthase"/>
    <property type="match status" value="1"/>
</dbReference>
<evidence type="ECO:0000259" key="8">
    <source>
        <dbReference type="Pfam" id="PF00534"/>
    </source>
</evidence>
<feature type="binding site" evidence="7">
    <location>
        <position position="321"/>
    </location>
    <ligand>
        <name>UDP-N-acetyl-alpha-D-glucosamine</name>
        <dbReference type="ChEBI" id="CHEBI:57705"/>
    </ligand>
</feature>
<feature type="binding site" evidence="7">
    <location>
        <position position="303"/>
    </location>
    <ligand>
        <name>Mg(2+)</name>
        <dbReference type="ChEBI" id="CHEBI:18420"/>
    </ligand>
</feature>
<evidence type="ECO:0000256" key="2">
    <source>
        <dbReference type="ARBA" id="ARBA00022676"/>
    </source>
</evidence>
<dbReference type="GO" id="GO:0102710">
    <property type="term" value="F:D-inositol-3-phosphate glycosyltransferase activity"/>
    <property type="evidence" value="ECO:0007669"/>
    <property type="project" value="UniProtKB-EC"/>
</dbReference>
<feature type="binding site" evidence="7">
    <location>
        <position position="291"/>
    </location>
    <ligand>
        <name>UDP-N-acetyl-alpha-D-glucosamine</name>
        <dbReference type="ChEBI" id="CHEBI:57705"/>
    </ligand>
</feature>
<feature type="binding site" evidence="7">
    <location>
        <position position="300"/>
    </location>
    <ligand>
        <name>Mg(2+)</name>
        <dbReference type="ChEBI" id="CHEBI:18420"/>
    </ligand>
</feature>
<evidence type="ECO:0000256" key="3">
    <source>
        <dbReference type="ARBA" id="ARBA00022679"/>
    </source>
</evidence>
<keyword evidence="11" id="KW-1185">Reference proteome</keyword>
<comment type="function">
    <text evidence="7">Catalyzes the transfer of a N-acetyl-glucosamine moiety to 1D-myo-inositol 3-phosphate to produce 1D-myo-inositol 2-acetamido-2-deoxy-glucopyranoside 3-phosphate in the mycothiol biosynthesis pathway.</text>
</comment>
<keyword evidence="4 7" id="KW-0479">Metal-binding</keyword>
<dbReference type="PANTHER" id="PTHR12526:SF510">
    <property type="entry name" value="D-INOSITOL 3-PHOSPHATE GLYCOSYLTRANSFERASE"/>
    <property type="match status" value="1"/>
</dbReference>
<dbReference type="InterPro" id="IPR028098">
    <property type="entry name" value="Glyco_trans_4-like_N"/>
</dbReference>
<proteinExistence type="inferred from homology"/>
<evidence type="ECO:0000256" key="6">
    <source>
        <dbReference type="ARBA" id="ARBA00048131"/>
    </source>
</evidence>
<feature type="binding site" evidence="7">
    <location>
        <position position="327"/>
    </location>
    <ligand>
        <name>Mg(2+)</name>
        <dbReference type="ChEBI" id="CHEBI:18420"/>
    </ligand>
</feature>
<comment type="catalytic activity">
    <reaction evidence="6 7">
        <text>1D-myo-inositol 3-phosphate + UDP-N-acetyl-alpha-D-glucosamine = 1D-myo-inositol 2-acetamido-2-deoxy-alpha-D-glucopyranoside 3-phosphate + UDP + H(+)</text>
        <dbReference type="Rhea" id="RHEA:26188"/>
        <dbReference type="ChEBI" id="CHEBI:15378"/>
        <dbReference type="ChEBI" id="CHEBI:57705"/>
        <dbReference type="ChEBI" id="CHEBI:58223"/>
        <dbReference type="ChEBI" id="CHEBI:58401"/>
        <dbReference type="ChEBI" id="CHEBI:58892"/>
        <dbReference type="EC" id="2.4.1.250"/>
    </reaction>
</comment>
<comment type="similarity">
    <text evidence="1 7">Belongs to the glycosyltransferase group 1 family. MshA subfamily.</text>
</comment>
<feature type="binding site" evidence="7">
    <location>
        <begin position="11"/>
        <end position="12"/>
    </location>
    <ligand>
        <name>UDP-N-acetyl-alpha-D-glucosamine</name>
        <dbReference type="ChEBI" id="CHEBI:57705"/>
    </ligand>
</feature>
<feature type="domain" description="Glycosyltransferase subfamily 4-like N-terminal" evidence="9">
    <location>
        <begin position="18"/>
        <end position="193"/>
    </location>
</feature>
<organism evidence="10 11">
    <name type="scientific">Nocardioides yefusunii</name>
    <dbReference type="NCBI Taxonomy" id="2500546"/>
    <lineage>
        <taxon>Bacteria</taxon>
        <taxon>Bacillati</taxon>
        <taxon>Actinomycetota</taxon>
        <taxon>Actinomycetes</taxon>
        <taxon>Propionibacteriales</taxon>
        <taxon>Nocardioidaceae</taxon>
        <taxon>Nocardioides</taxon>
    </lineage>
</organism>
<evidence type="ECO:0000313" key="11">
    <source>
        <dbReference type="Proteomes" id="UP001596098"/>
    </source>
</evidence>
<dbReference type="InterPro" id="IPR017814">
    <property type="entry name" value="Mycothiol_biosynthesis_MshA"/>
</dbReference>
<feature type="binding site" evidence="7">
    <location>
        <position position="313"/>
    </location>
    <ligand>
        <name>UDP-N-acetyl-alpha-D-glucosamine</name>
        <dbReference type="ChEBI" id="CHEBI:57705"/>
    </ligand>
</feature>
<dbReference type="Pfam" id="PF00534">
    <property type="entry name" value="Glycos_transf_1"/>
    <property type="match status" value="1"/>
</dbReference>
<comment type="caution">
    <text evidence="10">The sequence shown here is derived from an EMBL/GenBank/DDBJ whole genome shotgun (WGS) entry which is preliminary data.</text>
</comment>
<protein>
    <recommendedName>
        <fullName evidence="7">D-inositol-3-phosphate glycosyltransferase</fullName>
        <ecNumber evidence="7">2.4.1.250</ecNumber>
    </recommendedName>
    <alternativeName>
        <fullName evidence="7">N-acetylglucosamine-inositol-phosphate N-acetylglucosaminyltransferase</fullName>
        <shortName evidence="7">GlcNAc-Ins-P N-acetylglucosaminyltransferase</shortName>
    </alternativeName>
</protein>
<comment type="caution">
    <text evidence="7">Lacks conserved residue(s) required for the propagation of feature annotation.</text>
</comment>
<gene>
    <name evidence="7 10" type="primary">mshA</name>
    <name evidence="10" type="ORF">ACFPWU_03775</name>
</gene>
<reference evidence="11" key="1">
    <citation type="journal article" date="2019" name="Int. J. Syst. Evol. Microbiol.">
        <title>The Global Catalogue of Microorganisms (GCM) 10K type strain sequencing project: providing services to taxonomists for standard genome sequencing and annotation.</title>
        <authorList>
            <consortium name="The Broad Institute Genomics Platform"/>
            <consortium name="The Broad Institute Genome Sequencing Center for Infectious Disease"/>
            <person name="Wu L."/>
            <person name="Ma J."/>
        </authorList>
    </citation>
    <scope>NUCLEOTIDE SEQUENCE [LARGE SCALE GENOMIC DNA]</scope>
    <source>
        <strain evidence="11">DFY28</strain>
    </source>
</reference>
<feature type="binding site" evidence="7">
    <location>
        <position position="131"/>
    </location>
    <ligand>
        <name>1D-myo-inositol 3-phosphate</name>
        <dbReference type="ChEBI" id="CHEBI:58401"/>
    </ligand>
</feature>
<feature type="binding site" evidence="7">
    <location>
        <position position="74"/>
    </location>
    <ligand>
        <name>1D-myo-inositol 3-phosphate</name>
        <dbReference type="ChEBI" id="CHEBI:58401"/>
    </ligand>
</feature>
<feature type="binding site" evidence="7">
    <location>
        <position position="107"/>
    </location>
    <ligand>
        <name>1D-myo-inositol 3-phosphate</name>
        <dbReference type="ChEBI" id="CHEBI:58401"/>
    </ligand>
</feature>
<dbReference type="Gene3D" id="3.40.50.2000">
    <property type="entry name" value="Glycogen Phosphorylase B"/>
    <property type="match status" value="2"/>
</dbReference>
<feature type="domain" description="Glycosyl transferase family 1" evidence="8">
    <location>
        <begin position="204"/>
        <end position="381"/>
    </location>
</feature>
<evidence type="ECO:0000256" key="4">
    <source>
        <dbReference type="ARBA" id="ARBA00022723"/>
    </source>
</evidence>
<dbReference type="SUPFAM" id="SSF53756">
    <property type="entry name" value="UDP-Glycosyltransferase/glycogen phosphorylase"/>
    <property type="match status" value="1"/>
</dbReference>
<dbReference type="Proteomes" id="UP001596098">
    <property type="component" value="Unassembled WGS sequence"/>
</dbReference>
<dbReference type="Pfam" id="PF13579">
    <property type="entry name" value="Glyco_trans_4_4"/>
    <property type="match status" value="1"/>
</dbReference>
<evidence type="ECO:0000256" key="7">
    <source>
        <dbReference type="HAMAP-Rule" id="MF_01695"/>
    </source>
</evidence>
<dbReference type="PANTHER" id="PTHR12526">
    <property type="entry name" value="GLYCOSYLTRANSFERASE"/>
    <property type="match status" value="1"/>
</dbReference>
<evidence type="ECO:0000256" key="1">
    <source>
        <dbReference type="ARBA" id="ARBA00008449"/>
    </source>
</evidence>
<keyword evidence="5 7" id="KW-0460">Magnesium</keyword>
<evidence type="ECO:0000313" key="10">
    <source>
        <dbReference type="EMBL" id="MFC6152784.1"/>
    </source>
</evidence>
<feature type="binding site" evidence="7">
    <location>
        <position position="19"/>
    </location>
    <ligand>
        <name>UDP-N-acetyl-alpha-D-glucosamine</name>
        <dbReference type="ChEBI" id="CHEBI:57705"/>
    </ligand>
</feature>
<feature type="binding site" evidence="7">
    <location>
        <position position="230"/>
    </location>
    <ligand>
        <name>UDP-N-acetyl-alpha-D-glucosamine</name>
        <dbReference type="ChEBI" id="CHEBI:57705"/>
    </ligand>
</feature>
<accession>A0ABW1QW61</accession>
<dbReference type="HAMAP" id="MF_01695">
    <property type="entry name" value="MshA"/>
    <property type="match status" value="1"/>
</dbReference>
<dbReference type="EC" id="2.4.1.250" evidence="7"/>
<name>A0ABW1QW61_9ACTN</name>
<keyword evidence="2 7" id="KW-0328">Glycosyltransferase</keyword>
<evidence type="ECO:0000256" key="5">
    <source>
        <dbReference type="ARBA" id="ARBA00022842"/>
    </source>
</evidence>
<feature type="binding site" evidence="7">
    <location>
        <position position="151"/>
    </location>
    <ligand>
        <name>1D-myo-inositol 3-phosphate</name>
        <dbReference type="ChEBI" id="CHEBI:58401"/>
    </ligand>
</feature>
<feature type="binding site" evidence="7">
    <location>
        <position position="5"/>
    </location>
    <ligand>
        <name>1D-myo-inositol 3-phosphate</name>
        <dbReference type="ChEBI" id="CHEBI:58401"/>
    </ligand>
</feature>
<comment type="subunit">
    <text evidence="7">Homodimer.</text>
</comment>
<dbReference type="InterPro" id="IPR001296">
    <property type="entry name" value="Glyco_trans_1"/>
</dbReference>
<keyword evidence="3 7" id="KW-0808">Transferase</keyword>
<evidence type="ECO:0000259" key="9">
    <source>
        <dbReference type="Pfam" id="PF13579"/>
    </source>
</evidence>
<feature type="binding site" evidence="7">
    <location>
        <position position="225"/>
    </location>
    <ligand>
        <name>UDP-N-acetyl-alpha-D-glucosamine</name>
        <dbReference type="ChEBI" id="CHEBI:57705"/>
    </ligand>
</feature>
<dbReference type="NCBIfam" id="TIGR03449">
    <property type="entry name" value="mycothiol_MshA"/>
    <property type="match status" value="1"/>
</dbReference>